<keyword evidence="5" id="KW-1003">Cell membrane</keyword>
<protein>
    <recommendedName>
        <fullName evidence="5">Probable membrane transporter protein</fullName>
    </recommendedName>
</protein>
<reference evidence="7" key="1">
    <citation type="journal article" date="2019" name="Int. J. Syst. Evol. Microbiol.">
        <title>The Global Catalogue of Microorganisms (GCM) 10K type strain sequencing project: providing services to taxonomists for standard genome sequencing and annotation.</title>
        <authorList>
            <consortium name="The Broad Institute Genomics Platform"/>
            <consortium name="The Broad Institute Genome Sequencing Center for Infectious Disease"/>
            <person name="Wu L."/>
            <person name="Ma J."/>
        </authorList>
    </citation>
    <scope>NUCLEOTIDE SEQUENCE [LARGE SCALE GENOMIC DNA]</scope>
    <source>
        <strain evidence="7">NBRC 110107</strain>
    </source>
</reference>
<comment type="similarity">
    <text evidence="5">Belongs to the 4-toluene sulfonate uptake permease (TSUP) (TC 2.A.102) family.</text>
</comment>
<feature type="transmembrane region" description="Helical" evidence="5">
    <location>
        <begin position="238"/>
        <end position="257"/>
    </location>
</feature>
<evidence type="ECO:0000313" key="6">
    <source>
        <dbReference type="EMBL" id="GLS01252.1"/>
    </source>
</evidence>
<keyword evidence="2 5" id="KW-0812">Transmembrane</keyword>
<dbReference type="PANTHER" id="PTHR43483:SF3">
    <property type="entry name" value="MEMBRANE TRANSPORTER PROTEIN HI_0806-RELATED"/>
    <property type="match status" value="1"/>
</dbReference>
<keyword evidence="3 5" id="KW-1133">Transmembrane helix</keyword>
<gene>
    <name evidence="6" type="ORF">GCM10007859_12630</name>
</gene>
<dbReference type="PANTHER" id="PTHR43483">
    <property type="entry name" value="MEMBRANE TRANSPORTER PROTEIN HI_0806-RELATED"/>
    <property type="match status" value="1"/>
</dbReference>
<comment type="caution">
    <text evidence="6">The sequence shown here is derived from an EMBL/GenBank/DDBJ whole genome shotgun (WGS) entry which is preliminary data.</text>
</comment>
<feature type="transmembrane region" description="Helical" evidence="5">
    <location>
        <begin position="171"/>
        <end position="190"/>
    </location>
</feature>
<feature type="transmembrane region" description="Helical" evidence="5">
    <location>
        <begin position="71"/>
        <end position="89"/>
    </location>
</feature>
<dbReference type="EMBL" id="BSOY01000021">
    <property type="protein sequence ID" value="GLS01252.1"/>
    <property type="molecule type" value="Genomic_DNA"/>
</dbReference>
<organism evidence="6 7">
    <name type="scientific">Brevundimonas denitrificans</name>
    <dbReference type="NCBI Taxonomy" id="1443434"/>
    <lineage>
        <taxon>Bacteria</taxon>
        <taxon>Pseudomonadati</taxon>
        <taxon>Pseudomonadota</taxon>
        <taxon>Alphaproteobacteria</taxon>
        <taxon>Caulobacterales</taxon>
        <taxon>Caulobacteraceae</taxon>
        <taxon>Brevundimonas</taxon>
    </lineage>
</organism>
<keyword evidence="7" id="KW-1185">Reference proteome</keyword>
<name>A0ABQ6BM27_9CAUL</name>
<evidence type="ECO:0000313" key="7">
    <source>
        <dbReference type="Proteomes" id="UP001156921"/>
    </source>
</evidence>
<comment type="subcellular location">
    <subcellularLocation>
        <location evidence="5">Cell membrane</location>
        <topology evidence="5">Multi-pass membrane protein</topology>
    </subcellularLocation>
    <subcellularLocation>
        <location evidence="1">Membrane</location>
        <topology evidence="1">Multi-pass membrane protein</topology>
    </subcellularLocation>
</comment>
<evidence type="ECO:0000256" key="2">
    <source>
        <dbReference type="ARBA" id="ARBA00022692"/>
    </source>
</evidence>
<feature type="transmembrane region" description="Helical" evidence="5">
    <location>
        <begin position="109"/>
        <end position="126"/>
    </location>
</feature>
<feature type="transmembrane region" description="Helical" evidence="5">
    <location>
        <begin position="269"/>
        <end position="287"/>
    </location>
</feature>
<evidence type="ECO:0000256" key="4">
    <source>
        <dbReference type="ARBA" id="ARBA00023136"/>
    </source>
</evidence>
<dbReference type="Proteomes" id="UP001156921">
    <property type="component" value="Unassembled WGS sequence"/>
</dbReference>
<feature type="transmembrane region" description="Helical" evidence="5">
    <location>
        <begin position="133"/>
        <end position="151"/>
    </location>
</feature>
<dbReference type="Pfam" id="PF01925">
    <property type="entry name" value="TauE"/>
    <property type="match status" value="1"/>
</dbReference>
<keyword evidence="4 5" id="KW-0472">Membrane</keyword>
<evidence type="ECO:0000256" key="5">
    <source>
        <dbReference type="RuleBase" id="RU363041"/>
    </source>
</evidence>
<sequence>MGEGFSVRYPCPMTALFGPLPLPDLLLLLAALTAAGLVGGLVAGLFGVGGGTVIVPAVFYAFEVLGVGGEGNLHTAIGTSLLTIVATSWRSLRAHRAHGAVDEAVLKTWTPWVAAGALVGAAVAGFTSMQGLAIVYGVCLLVVAAQMGLLSERVTLRRDLPEGWGRRVTGTVIGGLSAMMGIGGGSFGGMMMTLCGRPIHQAVATASGFGLAIGAAATLGFVVFGWDAGGRPPLSLGYVNVPGAVVMAVLTTAVAPWGAKLAHSLDRAVLRRAFAVWLLVTAGAVVVKAL</sequence>
<accession>A0ABQ6BM27</accession>
<feature type="transmembrane region" description="Helical" evidence="5">
    <location>
        <begin position="26"/>
        <end position="59"/>
    </location>
</feature>
<proteinExistence type="inferred from homology"/>
<evidence type="ECO:0000256" key="1">
    <source>
        <dbReference type="ARBA" id="ARBA00004141"/>
    </source>
</evidence>
<dbReference type="InterPro" id="IPR002781">
    <property type="entry name" value="TM_pro_TauE-like"/>
</dbReference>
<feature type="transmembrane region" description="Helical" evidence="5">
    <location>
        <begin position="202"/>
        <end position="226"/>
    </location>
</feature>
<evidence type="ECO:0000256" key="3">
    <source>
        <dbReference type="ARBA" id="ARBA00022989"/>
    </source>
</evidence>